<feature type="repeat" description="ANK" evidence="1">
    <location>
        <begin position="196"/>
        <end position="228"/>
    </location>
</feature>
<dbReference type="PROSITE" id="PS50297">
    <property type="entry name" value="ANK_REP_REGION"/>
    <property type="match status" value="1"/>
</dbReference>
<protein>
    <submittedName>
        <fullName evidence="2">Desi2 protein</fullName>
    </submittedName>
</protein>
<evidence type="ECO:0000313" key="2">
    <source>
        <dbReference type="EMBL" id="CAE7443523.1"/>
    </source>
</evidence>
<dbReference type="PROSITE" id="PS50088">
    <property type="entry name" value="ANK_REPEAT"/>
    <property type="match status" value="1"/>
</dbReference>
<dbReference type="Proteomes" id="UP000601435">
    <property type="component" value="Unassembled WGS sequence"/>
</dbReference>
<dbReference type="SUPFAM" id="SSF48403">
    <property type="entry name" value="Ankyrin repeat"/>
    <property type="match status" value="1"/>
</dbReference>
<evidence type="ECO:0000313" key="3">
    <source>
        <dbReference type="Proteomes" id="UP000601435"/>
    </source>
</evidence>
<gene>
    <name evidence="2" type="primary">desi2</name>
    <name evidence="2" type="ORF">SNEC2469_LOCUS12190</name>
</gene>
<feature type="non-terminal residue" evidence="2">
    <location>
        <position position="1"/>
    </location>
</feature>
<evidence type="ECO:0000256" key="1">
    <source>
        <dbReference type="PROSITE-ProRule" id="PRU00023"/>
    </source>
</evidence>
<reference evidence="2" key="1">
    <citation type="submission" date="2021-02" db="EMBL/GenBank/DDBJ databases">
        <authorList>
            <person name="Dougan E. K."/>
            <person name="Rhodes N."/>
            <person name="Thang M."/>
            <person name="Chan C."/>
        </authorList>
    </citation>
    <scope>NUCLEOTIDE SEQUENCE</scope>
</reference>
<dbReference type="InterPro" id="IPR002110">
    <property type="entry name" value="Ankyrin_rpt"/>
</dbReference>
<feature type="non-terminal residue" evidence="2">
    <location>
        <position position="256"/>
    </location>
</feature>
<organism evidence="2 3">
    <name type="scientific">Symbiodinium necroappetens</name>
    <dbReference type="NCBI Taxonomy" id="1628268"/>
    <lineage>
        <taxon>Eukaryota</taxon>
        <taxon>Sar</taxon>
        <taxon>Alveolata</taxon>
        <taxon>Dinophyceae</taxon>
        <taxon>Suessiales</taxon>
        <taxon>Symbiodiniaceae</taxon>
        <taxon>Symbiodinium</taxon>
    </lineage>
</organism>
<sequence>LLIRVCARSEELDSSEELYAQLRLLGGQKVFLLVVITEQRRFLGAVQHLQLSNLIFYVCQEGSRDLTDAVRFGMDYSYAAVTFGQHSLEAAKTVSPLSPALQASSLRKSLDQSHRHWLKRDSRGLSPTSDINGCFEKGPDQFFPGRFHKTTAFEPSPHYAQHLEMKVLHASGEELARLAASLAQTPQLDVNAWDGQGETLLHKAARRGQPEILAPLLLMAADPNCRAKDGRCPLDCIPKGPGGDLARSLLMMAGGE</sequence>
<dbReference type="Pfam" id="PF13637">
    <property type="entry name" value="Ank_4"/>
    <property type="match status" value="1"/>
</dbReference>
<comment type="caution">
    <text evidence="2">The sequence shown here is derived from an EMBL/GenBank/DDBJ whole genome shotgun (WGS) entry which is preliminary data.</text>
</comment>
<accession>A0A812RMM9</accession>
<dbReference type="AlphaFoldDB" id="A0A812RMM9"/>
<proteinExistence type="predicted"/>
<dbReference type="InterPro" id="IPR036770">
    <property type="entry name" value="Ankyrin_rpt-contain_sf"/>
</dbReference>
<dbReference type="Gene3D" id="1.25.40.20">
    <property type="entry name" value="Ankyrin repeat-containing domain"/>
    <property type="match status" value="1"/>
</dbReference>
<name>A0A812RMM9_9DINO</name>
<keyword evidence="3" id="KW-1185">Reference proteome</keyword>
<dbReference type="OrthoDB" id="419307at2759"/>
<keyword evidence="1" id="KW-0040">ANK repeat</keyword>
<dbReference type="EMBL" id="CAJNJA010019339">
    <property type="protein sequence ID" value="CAE7443523.1"/>
    <property type="molecule type" value="Genomic_DNA"/>
</dbReference>